<comment type="subunit">
    <text evidence="9">Type II secretion is composed of four main components: the outer membrane complex, the inner membrane complex, the cytoplasmic secretion ATPase and the periplasm-spanning pseudopilus.</text>
</comment>
<evidence type="ECO:0000313" key="13">
    <source>
        <dbReference type="Proteomes" id="UP000271137"/>
    </source>
</evidence>
<dbReference type="GO" id="GO:0005886">
    <property type="term" value="C:plasma membrane"/>
    <property type="evidence" value="ECO:0007669"/>
    <property type="project" value="UniProtKB-SubCell"/>
</dbReference>
<dbReference type="EMBL" id="RXFQ01000008">
    <property type="protein sequence ID" value="RSZ35661.1"/>
    <property type="molecule type" value="Genomic_DNA"/>
</dbReference>
<evidence type="ECO:0000313" key="12">
    <source>
        <dbReference type="EMBL" id="RSZ35661.1"/>
    </source>
</evidence>
<keyword evidence="6 9" id="KW-0812">Transmembrane</keyword>
<evidence type="ECO:0000313" key="14">
    <source>
        <dbReference type="Proteomes" id="UP000271590"/>
    </source>
</evidence>
<evidence type="ECO:0000256" key="7">
    <source>
        <dbReference type="ARBA" id="ARBA00022989"/>
    </source>
</evidence>
<comment type="subcellular location">
    <subcellularLocation>
        <location evidence="1 9">Cell inner membrane</location>
        <topology evidence="1 9">Single-pass membrane protein</topology>
    </subcellularLocation>
</comment>
<dbReference type="GO" id="GO:0015627">
    <property type="term" value="C:type II protein secretion system complex"/>
    <property type="evidence" value="ECO:0007669"/>
    <property type="project" value="UniProtKB-UniRule"/>
</dbReference>
<dbReference type="InterPro" id="IPR010052">
    <property type="entry name" value="T2SS_protein-GspI"/>
</dbReference>
<evidence type="ECO:0000256" key="5">
    <source>
        <dbReference type="ARBA" id="ARBA00022519"/>
    </source>
</evidence>
<keyword evidence="3" id="KW-1003">Cell membrane</keyword>
<comment type="caution">
    <text evidence="11">The sequence shown here is derived from an EMBL/GenBank/DDBJ whole genome shotgun (WGS) entry which is preliminary data.</text>
</comment>
<dbReference type="Proteomes" id="UP000271137">
    <property type="component" value="Unassembled WGS sequence"/>
</dbReference>
<feature type="domain" description="Type II secretion system protein GspI C-terminal" evidence="10">
    <location>
        <begin position="43"/>
        <end position="119"/>
    </location>
</feature>
<dbReference type="PANTHER" id="PTHR38779">
    <property type="entry name" value="TYPE II SECRETION SYSTEM PROTEIN I-RELATED"/>
    <property type="match status" value="1"/>
</dbReference>
<comment type="function">
    <text evidence="9">Component of the type II secretion system required for the energy-dependent secretion of extracellular factors such as proteases and toxins from the periplasm.</text>
</comment>
<dbReference type="AlphaFoldDB" id="A0A3P3ELW0"/>
<organism evidence="11 14">
    <name type="scientific">Variovorax beijingensis</name>
    <dbReference type="NCBI Taxonomy" id="2496117"/>
    <lineage>
        <taxon>Bacteria</taxon>
        <taxon>Pseudomonadati</taxon>
        <taxon>Pseudomonadota</taxon>
        <taxon>Betaproteobacteria</taxon>
        <taxon>Burkholderiales</taxon>
        <taxon>Comamonadaceae</taxon>
        <taxon>Variovorax</taxon>
    </lineage>
</organism>
<dbReference type="PANTHER" id="PTHR38779:SF2">
    <property type="entry name" value="TYPE II SECRETION SYSTEM PROTEIN I-RELATED"/>
    <property type="match status" value="1"/>
</dbReference>
<dbReference type="InterPro" id="IPR045584">
    <property type="entry name" value="Pilin-like"/>
</dbReference>
<gene>
    <name evidence="11" type="primary">gspI</name>
    <name evidence="11" type="ORF">EH244_17415</name>
    <name evidence="12" type="ORF">EJO66_16370</name>
</gene>
<protein>
    <recommendedName>
        <fullName evidence="9">Type II secretion system protein I</fullName>
        <shortName evidence="9">T2SS minor pseudopilin I</shortName>
    </recommendedName>
</protein>
<dbReference type="EMBL" id="RQXU01000009">
    <property type="protein sequence ID" value="RRH87365.1"/>
    <property type="molecule type" value="Genomic_DNA"/>
</dbReference>
<proteinExistence type="inferred from homology"/>
<keyword evidence="4 9" id="KW-0488">Methylation</keyword>
<reference evidence="11 14" key="1">
    <citation type="submission" date="2018-11" db="EMBL/GenBank/DDBJ databases">
        <title>The genome of Variovorax sp T529.</title>
        <authorList>
            <person name="Gao J."/>
        </authorList>
    </citation>
    <scope>NUCLEOTIDE SEQUENCE [LARGE SCALE GENOMIC DNA]</scope>
    <source>
        <strain evidence="11 14">T529</strain>
    </source>
</reference>
<dbReference type="InterPro" id="IPR012902">
    <property type="entry name" value="N_methyl_site"/>
</dbReference>
<keyword evidence="7 9" id="KW-1133">Transmembrane helix</keyword>
<dbReference type="Pfam" id="PF02501">
    <property type="entry name" value="T2SSI"/>
    <property type="match status" value="1"/>
</dbReference>
<dbReference type="SUPFAM" id="SSF54523">
    <property type="entry name" value="Pili subunits"/>
    <property type="match status" value="1"/>
</dbReference>
<dbReference type="Gene3D" id="3.30.1300.30">
    <property type="entry name" value="GSPII I/J protein-like"/>
    <property type="match status" value="1"/>
</dbReference>
<evidence type="ECO:0000256" key="9">
    <source>
        <dbReference type="RuleBase" id="RU368030"/>
    </source>
</evidence>
<dbReference type="GO" id="GO:0015628">
    <property type="term" value="P:protein secretion by the type II secretion system"/>
    <property type="evidence" value="ECO:0007669"/>
    <property type="project" value="UniProtKB-UniRule"/>
</dbReference>
<keyword evidence="5 9" id="KW-0997">Cell inner membrane</keyword>
<name>A0A3P3ELW0_9BURK</name>
<dbReference type="Proteomes" id="UP000271590">
    <property type="component" value="Unassembled WGS sequence"/>
</dbReference>
<dbReference type="NCBIfam" id="TIGR02532">
    <property type="entry name" value="IV_pilin_GFxxxE"/>
    <property type="match status" value="1"/>
</dbReference>
<dbReference type="Pfam" id="PF07963">
    <property type="entry name" value="N_methyl"/>
    <property type="match status" value="1"/>
</dbReference>
<dbReference type="PROSITE" id="PS00409">
    <property type="entry name" value="PROKAR_NTER_METHYL"/>
    <property type="match status" value="1"/>
</dbReference>
<comment type="similarity">
    <text evidence="2 9">Belongs to the GSP I family.</text>
</comment>
<comment type="PTM">
    <text evidence="9">Cleaved by prepilin peptidase.</text>
</comment>
<keyword evidence="8 9" id="KW-0472">Membrane</keyword>
<evidence type="ECO:0000259" key="10">
    <source>
        <dbReference type="Pfam" id="PF02501"/>
    </source>
</evidence>
<evidence type="ECO:0000256" key="3">
    <source>
        <dbReference type="ARBA" id="ARBA00022475"/>
    </source>
</evidence>
<reference evidence="12 13" key="2">
    <citation type="submission" date="2018-12" db="EMBL/GenBank/DDBJ databases">
        <title>The genome sequences of strain 502.</title>
        <authorList>
            <person name="Gao J."/>
            <person name="Sun J."/>
        </authorList>
    </citation>
    <scope>NUCLEOTIDE SEQUENCE [LARGE SCALE GENOMIC DNA]</scope>
    <source>
        <strain evidence="12 13">502</strain>
    </source>
</reference>
<accession>A0A3P3ELW0</accession>
<evidence type="ECO:0000256" key="8">
    <source>
        <dbReference type="ARBA" id="ARBA00023136"/>
    </source>
</evidence>
<feature type="transmembrane region" description="Helical" evidence="9">
    <location>
        <begin position="12"/>
        <end position="30"/>
    </location>
</feature>
<evidence type="ECO:0000256" key="4">
    <source>
        <dbReference type="ARBA" id="ARBA00022481"/>
    </source>
</evidence>
<evidence type="ECO:0000256" key="6">
    <source>
        <dbReference type="ARBA" id="ARBA00022692"/>
    </source>
</evidence>
<evidence type="ECO:0000256" key="1">
    <source>
        <dbReference type="ARBA" id="ARBA00004377"/>
    </source>
</evidence>
<evidence type="ECO:0000313" key="11">
    <source>
        <dbReference type="EMBL" id="RRH87365.1"/>
    </source>
</evidence>
<dbReference type="InterPro" id="IPR003413">
    <property type="entry name" value="T2SS_GspI_C"/>
</dbReference>
<evidence type="ECO:0000256" key="2">
    <source>
        <dbReference type="ARBA" id="ARBA00008358"/>
    </source>
</evidence>
<sequence>MPLSSRTGGFTLIEVLMALAIVSIALAAIVRASSLTITNLGLLEQQSLAMLSAENRLAELRIGQGPSVPGVVRSDCPQGGVRLVCRLETSAAAIDGLRTVTVEVYLAEDGGRRLASLQTRAGEGR</sequence>
<dbReference type="NCBIfam" id="TIGR01707">
    <property type="entry name" value="gspI"/>
    <property type="match status" value="1"/>
</dbReference>
<keyword evidence="13" id="KW-1185">Reference proteome</keyword>